<feature type="region of interest" description="Disordered" evidence="1">
    <location>
        <begin position="26"/>
        <end position="49"/>
    </location>
</feature>
<feature type="compositionally biased region" description="Polar residues" evidence="1">
    <location>
        <begin position="37"/>
        <end position="49"/>
    </location>
</feature>
<protein>
    <submittedName>
        <fullName evidence="4">BTB domain-containing protein</fullName>
    </submittedName>
</protein>
<name>A0A914ID14_GLORO</name>
<evidence type="ECO:0000256" key="1">
    <source>
        <dbReference type="SAM" id="MobiDB-lite"/>
    </source>
</evidence>
<proteinExistence type="predicted"/>
<feature type="region of interest" description="Disordered" evidence="1">
    <location>
        <begin position="72"/>
        <end position="91"/>
    </location>
</feature>
<keyword evidence="3" id="KW-1185">Reference proteome</keyword>
<organism evidence="3 4">
    <name type="scientific">Globodera rostochiensis</name>
    <name type="common">Golden nematode worm</name>
    <name type="synonym">Heterodera rostochiensis</name>
    <dbReference type="NCBI Taxonomy" id="31243"/>
    <lineage>
        <taxon>Eukaryota</taxon>
        <taxon>Metazoa</taxon>
        <taxon>Ecdysozoa</taxon>
        <taxon>Nematoda</taxon>
        <taxon>Chromadorea</taxon>
        <taxon>Rhabditida</taxon>
        <taxon>Tylenchina</taxon>
        <taxon>Tylenchomorpha</taxon>
        <taxon>Tylenchoidea</taxon>
        <taxon>Heteroderidae</taxon>
        <taxon>Heteroderinae</taxon>
        <taxon>Globodera</taxon>
    </lineage>
</organism>
<feature type="signal peptide" evidence="2">
    <location>
        <begin position="1"/>
        <end position="24"/>
    </location>
</feature>
<reference evidence="4" key="1">
    <citation type="submission" date="2022-11" db="UniProtKB">
        <authorList>
            <consortium name="WormBaseParasite"/>
        </authorList>
    </citation>
    <scope>IDENTIFICATION</scope>
</reference>
<keyword evidence="2" id="KW-0732">Signal</keyword>
<accession>A0A914ID14</accession>
<evidence type="ECO:0000256" key="2">
    <source>
        <dbReference type="SAM" id="SignalP"/>
    </source>
</evidence>
<evidence type="ECO:0000313" key="3">
    <source>
        <dbReference type="Proteomes" id="UP000887572"/>
    </source>
</evidence>
<dbReference type="WBParaSite" id="Gr19_v10_g9717.t1">
    <property type="protein sequence ID" value="Gr19_v10_g9717.t1"/>
    <property type="gene ID" value="Gr19_v10_g9717"/>
</dbReference>
<evidence type="ECO:0000313" key="4">
    <source>
        <dbReference type="WBParaSite" id="Gr19_v10_g9717.t1"/>
    </source>
</evidence>
<feature type="compositionally biased region" description="Basic residues" evidence="1">
    <location>
        <begin position="81"/>
        <end position="91"/>
    </location>
</feature>
<feature type="chain" id="PRO_5036802247" evidence="2">
    <location>
        <begin position="25"/>
        <end position="91"/>
    </location>
</feature>
<dbReference type="Proteomes" id="UP000887572">
    <property type="component" value="Unplaced"/>
</dbReference>
<dbReference type="AlphaFoldDB" id="A0A914ID14"/>
<sequence length="91" mass="9478">MPTFLFLAAICLIVVASILLETDASPKNKKPKLEKGPSSSGIAQSTPVNSAKYAKSKLFGGTDAEFAGLGRSCGRSLFGGGRRRKKAFAGT</sequence>